<comment type="caution">
    <text evidence="1">The sequence shown here is derived from an EMBL/GenBank/DDBJ whole genome shotgun (WGS) entry which is preliminary data.</text>
</comment>
<dbReference type="Proteomes" id="UP000680185">
    <property type="component" value="Unassembled WGS sequence"/>
</dbReference>
<evidence type="ECO:0000313" key="2">
    <source>
        <dbReference type="EMBL" id="HIH33030.1"/>
    </source>
</evidence>
<dbReference type="AlphaFoldDB" id="A0A7J4JYP0"/>
<evidence type="ECO:0000313" key="5">
    <source>
        <dbReference type="Proteomes" id="UP000590964"/>
    </source>
</evidence>
<dbReference type="EMBL" id="DUFW01000099">
    <property type="protein sequence ID" value="HIH22090.1"/>
    <property type="molecule type" value="Genomic_DNA"/>
</dbReference>
<accession>A0A7J4JYP0</accession>
<gene>
    <name evidence="1" type="ORF">HA222_05550</name>
    <name evidence="2" type="ORF">HA227_02135</name>
    <name evidence="3" type="ORF">J4478_02865</name>
</gene>
<proteinExistence type="predicted"/>
<dbReference type="Proteomes" id="UP000527315">
    <property type="component" value="Unassembled WGS sequence"/>
</dbReference>
<reference evidence="3" key="2">
    <citation type="submission" date="2021-03" db="EMBL/GenBank/DDBJ databases">
        <authorList>
            <person name="Jaffe A."/>
        </authorList>
    </citation>
    <scope>NUCLEOTIDE SEQUENCE</scope>
    <source>
        <strain evidence="3">RIFCSPLOWO2_01_FULL_43_13</strain>
    </source>
</reference>
<evidence type="ECO:0000313" key="4">
    <source>
        <dbReference type="Proteomes" id="UP000527315"/>
    </source>
</evidence>
<dbReference type="Proteomes" id="UP000590964">
    <property type="component" value="Unassembled WGS sequence"/>
</dbReference>
<dbReference type="EMBL" id="DUFJ01000053">
    <property type="protein sequence ID" value="HIH33030.1"/>
    <property type="molecule type" value="Genomic_DNA"/>
</dbReference>
<evidence type="ECO:0000313" key="3">
    <source>
        <dbReference type="EMBL" id="MBS3058318.1"/>
    </source>
</evidence>
<protein>
    <submittedName>
        <fullName evidence="1">Uncharacterized protein</fullName>
    </submittedName>
</protein>
<dbReference type="EMBL" id="JAGVWB010000019">
    <property type="protein sequence ID" value="MBS3058318.1"/>
    <property type="molecule type" value="Genomic_DNA"/>
</dbReference>
<evidence type="ECO:0000313" key="1">
    <source>
        <dbReference type="EMBL" id="HIH22090.1"/>
    </source>
</evidence>
<organism evidence="1 5">
    <name type="scientific">Candidatus Iainarchaeum sp</name>
    <dbReference type="NCBI Taxonomy" id="3101447"/>
    <lineage>
        <taxon>Archaea</taxon>
        <taxon>Candidatus Iainarchaeota</taxon>
        <taxon>Candidatus Iainarchaeia</taxon>
        <taxon>Candidatus Iainarchaeales</taxon>
        <taxon>Candidatus Iainarchaeaceae</taxon>
        <taxon>Candidatus Iainarchaeum</taxon>
    </lineage>
</organism>
<name>A0A7J4JYP0_9ARCH</name>
<reference evidence="1 4" key="1">
    <citation type="journal article" date="2020" name="bioRxiv">
        <title>A rank-normalized archaeal taxonomy based on genome phylogeny resolves widespread incomplete and uneven classifications.</title>
        <authorList>
            <person name="Rinke C."/>
            <person name="Chuvochina M."/>
            <person name="Mussig A.J."/>
            <person name="Chaumeil P.-A."/>
            <person name="Waite D.W."/>
            <person name="Whitman W.B."/>
            <person name="Parks D.H."/>
            <person name="Hugenholtz P."/>
        </authorList>
    </citation>
    <scope>NUCLEOTIDE SEQUENCE</scope>
    <source>
        <strain evidence="1">UBA10191</strain>
    </source>
</reference>
<sequence>MRISALVSRKKKLWIYGRQRKQRLERALAERGKIKRQRNIELAKIQRLKDLNSGIERWRKGMEGARQEIAAVLKKLDETIPEKDRQHLQRTENALAKFLPWFETNAGSNPGARLKMIQFADTQLSKTNAKATDIRRLKDAITKYYQSSEAATTLELTRHFAKTEKH</sequence>
<reference evidence="3" key="3">
    <citation type="submission" date="2021-05" db="EMBL/GenBank/DDBJ databases">
        <title>Protein family content uncovers lineage relationships and bacterial pathway maintenance mechanisms in DPANN archaea.</title>
        <authorList>
            <person name="Castelle C.J."/>
            <person name="Meheust R."/>
            <person name="Jaffe A.L."/>
            <person name="Seitz K."/>
            <person name="Gong X."/>
            <person name="Baker B.J."/>
            <person name="Banfield J.F."/>
        </authorList>
    </citation>
    <scope>NUCLEOTIDE SEQUENCE</scope>
    <source>
        <strain evidence="3">RIFCSPLOWO2_01_FULL_43_13</strain>
    </source>
</reference>